<reference evidence="4" key="2">
    <citation type="submission" date="2020-09" db="EMBL/GenBank/DDBJ databases">
        <authorList>
            <person name="Sun Q."/>
            <person name="Ohkuma M."/>
        </authorList>
    </citation>
    <scope>NUCLEOTIDE SEQUENCE</scope>
    <source>
        <strain evidence="4">JCM 3086</strain>
    </source>
</reference>
<dbReference type="AlphaFoldDB" id="A0A917KAR5"/>
<keyword evidence="2 4" id="KW-0378">Hydrolase</keyword>
<evidence type="ECO:0000256" key="1">
    <source>
        <dbReference type="ARBA" id="ARBA00001946"/>
    </source>
</evidence>
<dbReference type="SUPFAM" id="SSF55811">
    <property type="entry name" value="Nudix"/>
    <property type="match status" value="1"/>
</dbReference>
<dbReference type="PANTHER" id="PTHR43046">
    <property type="entry name" value="GDP-MANNOSE MANNOSYL HYDROLASE"/>
    <property type="match status" value="1"/>
</dbReference>
<feature type="domain" description="Nudix hydrolase" evidence="3">
    <location>
        <begin position="19"/>
        <end position="147"/>
    </location>
</feature>
<evidence type="ECO:0000313" key="5">
    <source>
        <dbReference type="Proteomes" id="UP000657574"/>
    </source>
</evidence>
<keyword evidence="5" id="KW-1185">Reference proteome</keyword>
<evidence type="ECO:0000256" key="2">
    <source>
        <dbReference type="ARBA" id="ARBA00022801"/>
    </source>
</evidence>
<dbReference type="CDD" id="cd18879">
    <property type="entry name" value="NUDIX_Hydrolase"/>
    <property type="match status" value="1"/>
</dbReference>
<dbReference type="GO" id="GO:0016787">
    <property type="term" value="F:hydrolase activity"/>
    <property type="evidence" value="ECO:0007669"/>
    <property type="project" value="UniProtKB-KW"/>
</dbReference>
<sequence length="159" mass="17852">MATPDFIRTLRTSAGHQLLWLPGVSAVVFDDRGRVLLGQRADNHKWALLSGIPDPGEQPAACAEREVYEESAVRCVAERVVMVKAGRQVTYDNGDICQFMDITFRCRAVGGEARVNDDESLDVGWFEVDALPKMDDHQLVRLKRALSDEPTWFEPTSFE</sequence>
<dbReference type="Pfam" id="PF00293">
    <property type="entry name" value="NUDIX"/>
    <property type="match status" value="1"/>
</dbReference>
<comment type="caution">
    <text evidence="4">The sequence shown here is derived from an EMBL/GenBank/DDBJ whole genome shotgun (WGS) entry which is preliminary data.</text>
</comment>
<accession>A0A917KAR5</accession>
<protein>
    <submittedName>
        <fullName evidence="4">NUDIX hydrolase</fullName>
    </submittedName>
</protein>
<name>A0A917KAR5_9ACTN</name>
<dbReference type="InterPro" id="IPR015797">
    <property type="entry name" value="NUDIX_hydrolase-like_dom_sf"/>
</dbReference>
<dbReference type="InterPro" id="IPR000086">
    <property type="entry name" value="NUDIX_hydrolase_dom"/>
</dbReference>
<organism evidence="4 5">
    <name type="scientific">Streptomyces brasiliensis</name>
    <dbReference type="NCBI Taxonomy" id="1954"/>
    <lineage>
        <taxon>Bacteria</taxon>
        <taxon>Bacillati</taxon>
        <taxon>Actinomycetota</taxon>
        <taxon>Actinomycetes</taxon>
        <taxon>Kitasatosporales</taxon>
        <taxon>Streptomycetaceae</taxon>
        <taxon>Streptomyces</taxon>
    </lineage>
</organism>
<evidence type="ECO:0000259" key="3">
    <source>
        <dbReference type="PROSITE" id="PS51462"/>
    </source>
</evidence>
<dbReference type="PROSITE" id="PS51462">
    <property type="entry name" value="NUDIX"/>
    <property type="match status" value="1"/>
</dbReference>
<evidence type="ECO:0000313" key="4">
    <source>
        <dbReference type="EMBL" id="GGJ07125.1"/>
    </source>
</evidence>
<dbReference type="Proteomes" id="UP000657574">
    <property type="component" value="Unassembled WGS sequence"/>
</dbReference>
<proteinExistence type="predicted"/>
<gene>
    <name evidence="4" type="ORF">GCM10010121_016970</name>
</gene>
<dbReference type="RefSeq" id="WP_189310452.1">
    <property type="nucleotide sequence ID" value="NZ_BMQA01000004.1"/>
</dbReference>
<reference evidence="4" key="1">
    <citation type="journal article" date="2014" name="Int. J. Syst. Evol. Microbiol.">
        <title>Complete genome sequence of Corynebacterium casei LMG S-19264T (=DSM 44701T), isolated from a smear-ripened cheese.</title>
        <authorList>
            <consortium name="US DOE Joint Genome Institute (JGI-PGF)"/>
            <person name="Walter F."/>
            <person name="Albersmeier A."/>
            <person name="Kalinowski J."/>
            <person name="Ruckert C."/>
        </authorList>
    </citation>
    <scope>NUCLEOTIDE SEQUENCE</scope>
    <source>
        <strain evidence="4">JCM 3086</strain>
    </source>
</reference>
<comment type="cofactor">
    <cofactor evidence="1">
        <name>Mg(2+)</name>
        <dbReference type="ChEBI" id="CHEBI:18420"/>
    </cofactor>
</comment>
<dbReference type="EMBL" id="BMQA01000004">
    <property type="protein sequence ID" value="GGJ07125.1"/>
    <property type="molecule type" value="Genomic_DNA"/>
</dbReference>
<dbReference type="Gene3D" id="3.90.79.10">
    <property type="entry name" value="Nucleoside Triphosphate Pyrophosphohydrolase"/>
    <property type="match status" value="1"/>
</dbReference>
<dbReference type="PANTHER" id="PTHR43046:SF16">
    <property type="entry name" value="ADP-RIBOSE PYROPHOSPHATASE YJHB-RELATED"/>
    <property type="match status" value="1"/>
</dbReference>